<gene>
    <name evidence="8" type="ORF">A2V80_03665</name>
</gene>
<evidence type="ECO:0000256" key="6">
    <source>
        <dbReference type="ARBA" id="ARBA00022884"/>
    </source>
</evidence>
<dbReference type="InterPro" id="IPR038570">
    <property type="entry name" value="HicA_sf"/>
</dbReference>
<evidence type="ECO:0000256" key="5">
    <source>
        <dbReference type="ARBA" id="ARBA00022801"/>
    </source>
</evidence>
<keyword evidence="2" id="KW-1277">Toxin-antitoxin system</keyword>
<reference evidence="8 9" key="1">
    <citation type="journal article" date="2016" name="Nat. Commun.">
        <title>Thousands of microbial genomes shed light on interconnected biogeochemical processes in an aquifer system.</title>
        <authorList>
            <person name="Anantharaman K."/>
            <person name="Brown C.T."/>
            <person name="Hug L.A."/>
            <person name="Sharon I."/>
            <person name="Castelle C.J."/>
            <person name="Probst A.J."/>
            <person name="Thomas B.C."/>
            <person name="Singh A."/>
            <person name="Wilkins M.J."/>
            <person name="Karaoz U."/>
            <person name="Brodie E.L."/>
            <person name="Williams K.H."/>
            <person name="Hubbard S.S."/>
            <person name="Banfield J.F."/>
        </authorList>
    </citation>
    <scope>NUCLEOTIDE SEQUENCE [LARGE SCALE GENOMIC DNA]</scope>
</reference>
<evidence type="ECO:0000256" key="1">
    <source>
        <dbReference type="ARBA" id="ARBA00006620"/>
    </source>
</evidence>
<dbReference type="SUPFAM" id="SSF54786">
    <property type="entry name" value="YcfA/nrd intein domain"/>
    <property type="match status" value="1"/>
</dbReference>
<comment type="caution">
    <text evidence="8">The sequence shown here is derived from an EMBL/GenBank/DDBJ whole genome shotgun (WGS) entry which is preliminary data.</text>
</comment>
<dbReference type="AlphaFoldDB" id="A0A1F7XFH4"/>
<keyword evidence="3" id="KW-0540">Nuclease</keyword>
<dbReference type="GO" id="GO:0016787">
    <property type="term" value="F:hydrolase activity"/>
    <property type="evidence" value="ECO:0007669"/>
    <property type="project" value="UniProtKB-KW"/>
</dbReference>
<dbReference type="Gene3D" id="3.30.920.30">
    <property type="entry name" value="Hypothetical protein"/>
    <property type="match status" value="1"/>
</dbReference>
<organism evidence="8 9">
    <name type="scientific">Candidatus Woesebacteria bacterium RBG_16_39_8b</name>
    <dbReference type="NCBI Taxonomy" id="1802482"/>
    <lineage>
        <taxon>Bacteria</taxon>
        <taxon>Candidatus Woeseibacteriota</taxon>
    </lineage>
</organism>
<evidence type="ECO:0000256" key="4">
    <source>
        <dbReference type="ARBA" id="ARBA00022759"/>
    </source>
</evidence>
<dbReference type="Pfam" id="PF07927">
    <property type="entry name" value="HicA_toxin"/>
    <property type="match status" value="1"/>
</dbReference>
<evidence type="ECO:0000256" key="3">
    <source>
        <dbReference type="ARBA" id="ARBA00022722"/>
    </source>
</evidence>
<dbReference type="GO" id="GO:0003729">
    <property type="term" value="F:mRNA binding"/>
    <property type="evidence" value="ECO:0007669"/>
    <property type="project" value="InterPro"/>
</dbReference>
<accession>A0A1F7XFH4</accession>
<sequence>MAHLPILKPTELVRIILKQGFVKDRQSGSHAVFIHPDGRWTSVPIHRKTIGKGLLRKILNDIKLSQDDLKKKK</sequence>
<evidence type="ECO:0000313" key="9">
    <source>
        <dbReference type="Proteomes" id="UP000179013"/>
    </source>
</evidence>
<dbReference type="EMBL" id="MGFU01000009">
    <property type="protein sequence ID" value="OGM13771.1"/>
    <property type="molecule type" value="Genomic_DNA"/>
</dbReference>
<proteinExistence type="inferred from homology"/>
<evidence type="ECO:0000256" key="2">
    <source>
        <dbReference type="ARBA" id="ARBA00022649"/>
    </source>
</evidence>
<keyword evidence="5" id="KW-0378">Hydrolase</keyword>
<keyword evidence="4" id="KW-0255">Endonuclease</keyword>
<evidence type="ECO:0000313" key="8">
    <source>
        <dbReference type="EMBL" id="OGM13771.1"/>
    </source>
</evidence>
<keyword evidence="6" id="KW-0694">RNA-binding</keyword>
<protein>
    <recommendedName>
        <fullName evidence="10">Addiction module toxin, HicA family</fullName>
    </recommendedName>
</protein>
<dbReference type="GO" id="GO:0004519">
    <property type="term" value="F:endonuclease activity"/>
    <property type="evidence" value="ECO:0007669"/>
    <property type="project" value="UniProtKB-KW"/>
</dbReference>
<dbReference type="InterPro" id="IPR012933">
    <property type="entry name" value="HicA_mRNA_interferase"/>
</dbReference>
<evidence type="ECO:0000256" key="7">
    <source>
        <dbReference type="ARBA" id="ARBA00023016"/>
    </source>
</evidence>
<dbReference type="PANTHER" id="PTHR34873:SF3">
    <property type="entry name" value="ADDICTION MODULE TOXIN, HICA FAMILY"/>
    <property type="match status" value="1"/>
</dbReference>
<name>A0A1F7XFH4_9BACT</name>
<dbReference type="PANTHER" id="PTHR34873">
    <property type="entry name" value="SSR1766 PROTEIN"/>
    <property type="match status" value="1"/>
</dbReference>
<dbReference type="Proteomes" id="UP000179013">
    <property type="component" value="Unassembled WGS sequence"/>
</dbReference>
<evidence type="ECO:0008006" key="10">
    <source>
        <dbReference type="Google" id="ProtNLM"/>
    </source>
</evidence>
<comment type="similarity">
    <text evidence="1">Belongs to the HicA mRNA interferase family.</text>
</comment>
<keyword evidence="7" id="KW-0346">Stress response</keyword>